<dbReference type="EMBL" id="MU971340">
    <property type="protein sequence ID" value="KAK9240375.1"/>
    <property type="molecule type" value="Genomic_DNA"/>
</dbReference>
<gene>
    <name evidence="1" type="ORF">V1525DRAFT_228778</name>
</gene>
<comment type="caution">
    <text evidence="1">The sequence shown here is derived from an EMBL/GenBank/DDBJ whole genome shotgun (WGS) entry which is preliminary data.</text>
</comment>
<dbReference type="Proteomes" id="UP001433508">
    <property type="component" value="Unassembled WGS sequence"/>
</dbReference>
<reference evidence="2" key="1">
    <citation type="journal article" date="2024" name="Front. Bioeng. Biotechnol.">
        <title>Genome-scale model development and genomic sequencing of the oleaginous clade Lipomyces.</title>
        <authorList>
            <person name="Czajka J.J."/>
            <person name="Han Y."/>
            <person name="Kim J."/>
            <person name="Mondo S.J."/>
            <person name="Hofstad B.A."/>
            <person name="Robles A."/>
            <person name="Haridas S."/>
            <person name="Riley R."/>
            <person name="LaButti K."/>
            <person name="Pangilinan J."/>
            <person name="Andreopoulos W."/>
            <person name="Lipzen A."/>
            <person name="Yan J."/>
            <person name="Wang M."/>
            <person name="Ng V."/>
            <person name="Grigoriev I.V."/>
            <person name="Spatafora J.W."/>
            <person name="Magnuson J.K."/>
            <person name="Baker S.E."/>
            <person name="Pomraning K.R."/>
        </authorList>
    </citation>
    <scope>NUCLEOTIDE SEQUENCE [LARGE SCALE GENOMIC DNA]</scope>
    <source>
        <strain evidence="2">CBS 7786</strain>
    </source>
</reference>
<accession>A0ACC3T9G1</accession>
<evidence type="ECO:0000313" key="2">
    <source>
        <dbReference type="Proteomes" id="UP001433508"/>
    </source>
</evidence>
<proteinExistence type="predicted"/>
<evidence type="ECO:0000313" key="1">
    <source>
        <dbReference type="EMBL" id="KAK9240375.1"/>
    </source>
</evidence>
<name>A0ACC3T9G1_LIPKO</name>
<keyword evidence="2" id="KW-1185">Reference proteome</keyword>
<protein>
    <submittedName>
        <fullName evidence="1">Ca2+ regulator and membrane fusion protein Fig1-domain-containing protein</fullName>
    </submittedName>
</protein>
<organism evidence="1 2">
    <name type="scientific">Lipomyces kononenkoae</name>
    <name type="common">Yeast</name>
    <dbReference type="NCBI Taxonomy" id="34357"/>
    <lineage>
        <taxon>Eukaryota</taxon>
        <taxon>Fungi</taxon>
        <taxon>Dikarya</taxon>
        <taxon>Ascomycota</taxon>
        <taxon>Saccharomycotina</taxon>
        <taxon>Lipomycetes</taxon>
        <taxon>Lipomycetales</taxon>
        <taxon>Lipomycetaceae</taxon>
        <taxon>Lipomyces</taxon>
    </lineage>
</organism>
<sequence>MTVLKVEFLSLTFLRPRHVFLLLLVASIVLMSLLLAGCSSSFSVMPRIYLLNIGYNGGTVYQVNGATVVNPQASVVLGNFVGRTALEVRIGYFSICLRSSPGGWLCSQNATSLAENLNPYEDPINLVNVAQNFREKIVFPYLLIIAAALSFIVFVLILPYPPLLKTVAVGVCFLSAVLVLISVLWQHTASVAAANVATNLGNGTVFTGVGITAMILGWFTFGLLTLTVIGVYFFVAIHALHAV</sequence>